<gene>
    <name evidence="14" type="ORF">SAMN04488027_10865</name>
</gene>
<evidence type="ECO:0000256" key="3">
    <source>
        <dbReference type="ARBA" id="ARBA00021035"/>
    </source>
</evidence>
<keyword evidence="5 10" id="KW-0808">Transferase</keyword>
<feature type="domain" description="DNA polymerase III beta sliding clamp central" evidence="12">
    <location>
        <begin position="132"/>
        <end position="242"/>
    </location>
</feature>
<evidence type="ECO:0000256" key="7">
    <source>
        <dbReference type="ARBA" id="ARBA00022705"/>
    </source>
</evidence>
<dbReference type="GO" id="GO:0006271">
    <property type="term" value="P:DNA strand elongation involved in DNA replication"/>
    <property type="evidence" value="ECO:0007669"/>
    <property type="project" value="TreeGrafter"/>
</dbReference>
<dbReference type="EMBL" id="FNCW01000008">
    <property type="protein sequence ID" value="SDG82717.1"/>
    <property type="molecule type" value="Genomic_DNA"/>
</dbReference>
<keyword evidence="15" id="KW-1185">Reference proteome</keyword>
<dbReference type="InterPro" id="IPR022637">
    <property type="entry name" value="DNA_polIII_beta_cen"/>
</dbReference>
<dbReference type="SMART" id="SM00480">
    <property type="entry name" value="POL3Bc"/>
    <property type="match status" value="1"/>
</dbReference>
<dbReference type="GO" id="GO:0003887">
    <property type="term" value="F:DNA-directed DNA polymerase activity"/>
    <property type="evidence" value="ECO:0007669"/>
    <property type="project" value="UniProtKB-UniRule"/>
</dbReference>
<feature type="domain" description="DNA polymerase III beta sliding clamp C-terminal" evidence="13">
    <location>
        <begin position="246"/>
        <end position="352"/>
    </location>
</feature>
<proteinExistence type="inferred from homology"/>
<protein>
    <recommendedName>
        <fullName evidence="3 10">Beta sliding clamp</fullName>
    </recommendedName>
</protein>
<dbReference type="InterPro" id="IPR046938">
    <property type="entry name" value="DNA_clamp_sf"/>
</dbReference>
<dbReference type="OrthoDB" id="8421503at2"/>
<keyword evidence="8 10" id="KW-0239">DNA-directed DNA polymerase</keyword>
<evidence type="ECO:0000256" key="10">
    <source>
        <dbReference type="PIRNR" id="PIRNR000804"/>
    </source>
</evidence>
<dbReference type="CDD" id="cd00140">
    <property type="entry name" value="beta_clamp"/>
    <property type="match status" value="1"/>
</dbReference>
<dbReference type="RefSeq" id="WP_093368141.1">
    <property type="nucleotide sequence ID" value="NZ_FNCW01000008.1"/>
</dbReference>
<dbReference type="STRING" id="470826.SAMN04488027_10865"/>
<dbReference type="PANTHER" id="PTHR30478">
    <property type="entry name" value="DNA POLYMERASE III SUBUNIT BETA"/>
    <property type="match status" value="1"/>
</dbReference>
<dbReference type="GO" id="GO:0003677">
    <property type="term" value="F:DNA binding"/>
    <property type="evidence" value="ECO:0007669"/>
    <property type="project" value="UniProtKB-UniRule"/>
</dbReference>
<dbReference type="GO" id="GO:0008408">
    <property type="term" value="F:3'-5' exonuclease activity"/>
    <property type="evidence" value="ECO:0007669"/>
    <property type="project" value="InterPro"/>
</dbReference>
<dbReference type="Proteomes" id="UP000199296">
    <property type="component" value="Unassembled WGS sequence"/>
</dbReference>
<feature type="domain" description="DNA polymerase III beta sliding clamp N-terminal" evidence="11">
    <location>
        <begin position="1"/>
        <end position="117"/>
    </location>
</feature>
<dbReference type="Pfam" id="PF02767">
    <property type="entry name" value="DNA_pol3_beta_2"/>
    <property type="match status" value="1"/>
</dbReference>
<keyword evidence="4 10" id="KW-0963">Cytoplasm</keyword>
<evidence type="ECO:0000256" key="2">
    <source>
        <dbReference type="ARBA" id="ARBA00010752"/>
    </source>
</evidence>
<dbReference type="GO" id="GO:0005737">
    <property type="term" value="C:cytoplasm"/>
    <property type="evidence" value="ECO:0007669"/>
    <property type="project" value="UniProtKB-SubCell"/>
</dbReference>
<reference evidence="14 15" key="1">
    <citation type="submission" date="2016-10" db="EMBL/GenBank/DDBJ databases">
        <authorList>
            <person name="de Groot N.N."/>
        </authorList>
    </citation>
    <scope>NUCLEOTIDE SEQUENCE [LARGE SCALE GENOMIC DNA]</scope>
    <source>
        <strain evidence="14 15">DSM 19803</strain>
    </source>
</reference>
<comment type="subunit">
    <text evidence="10">Forms a ring-shaped head-to-tail homodimer around DNA.</text>
</comment>
<keyword evidence="9" id="KW-0238">DNA-binding</keyword>
<comment type="subcellular location">
    <subcellularLocation>
        <location evidence="1 10">Cytoplasm</location>
    </subcellularLocation>
</comment>
<dbReference type="Pfam" id="PF02768">
    <property type="entry name" value="DNA_pol3_beta_3"/>
    <property type="match status" value="1"/>
</dbReference>
<dbReference type="AlphaFoldDB" id="A0A1G7XF21"/>
<evidence type="ECO:0000256" key="4">
    <source>
        <dbReference type="ARBA" id="ARBA00022490"/>
    </source>
</evidence>
<organism evidence="14 15">
    <name type="scientific">Psychroflexus sediminis</name>
    <dbReference type="NCBI Taxonomy" id="470826"/>
    <lineage>
        <taxon>Bacteria</taxon>
        <taxon>Pseudomonadati</taxon>
        <taxon>Bacteroidota</taxon>
        <taxon>Flavobacteriia</taxon>
        <taxon>Flavobacteriales</taxon>
        <taxon>Flavobacteriaceae</taxon>
        <taxon>Psychroflexus</taxon>
    </lineage>
</organism>
<dbReference type="InterPro" id="IPR022634">
    <property type="entry name" value="DNA_polIII_beta_N"/>
</dbReference>
<dbReference type="PIRSF" id="PIRSF000804">
    <property type="entry name" value="DNA_pol_III_b"/>
    <property type="match status" value="1"/>
</dbReference>
<dbReference type="Gene3D" id="3.70.10.10">
    <property type="match status" value="1"/>
</dbReference>
<keyword evidence="7 10" id="KW-0235">DNA replication</keyword>
<evidence type="ECO:0000259" key="11">
    <source>
        <dbReference type="Pfam" id="PF00712"/>
    </source>
</evidence>
<name>A0A1G7XF21_9FLAO</name>
<dbReference type="NCBIfam" id="TIGR00663">
    <property type="entry name" value="dnan"/>
    <property type="match status" value="1"/>
</dbReference>
<evidence type="ECO:0000259" key="13">
    <source>
        <dbReference type="Pfam" id="PF02768"/>
    </source>
</evidence>
<dbReference type="PANTHER" id="PTHR30478:SF0">
    <property type="entry name" value="BETA SLIDING CLAMP"/>
    <property type="match status" value="1"/>
</dbReference>
<evidence type="ECO:0000256" key="6">
    <source>
        <dbReference type="ARBA" id="ARBA00022695"/>
    </source>
</evidence>
<evidence type="ECO:0000259" key="12">
    <source>
        <dbReference type="Pfam" id="PF02767"/>
    </source>
</evidence>
<comment type="function">
    <text evidence="10">Confers DNA tethering and processivity to DNA polymerases and other proteins. Acts as a clamp, forming a ring around DNA (a reaction catalyzed by the clamp-loading complex) which diffuses in an ATP-independent manner freely and bidirectionally along dsDNA. Initially characterized for its ability to contact the catalytic subunit of DNA polymerase III (Pol III), a complex, multichain enzyme responsible for most of the replicative synthesis in bacteria; Pol III exhibits 3'-5' exonuclease proofreading activity. The beta chain is required for initiation of replication as well as for processivity of DNA replication.</text>
</comment>
<dbReference type="Pfam" id="PF00712">
    <property type="entry name" value="DNA_pol3_beta"/>
    <property type="match status" value="1"/>
</dbReference>
<dbReference type="GO" id="GO:0009360">
    <property type="term" value="C:DNA polymerase III complex"/>
    <property type="evidence" value="ECO:0007669"/>
    <property type="project" value="InterPro"/>
</dbReference>
<accession>A0A1G7XF21</accession>
<evidence type="ECO:0000313" key="14">
    <source>
        <dbReference type="EMBL" id="SDG82717.1"/>
    </source>
</evidence>
<evidence type="ECO:0000256" key="5">
    <source>
        <dbReference type="ARBA" id="ARBA00022679"/>
    </source>
</evidence>
<dbReference type="InterPro" id="IPR001001">
    <property type="entry name" value="DNA_polIII_beta"/>
</dbReference>
<comment type="similarity">
    <text evidence="2 10">Belongs to the beta sliding clamp family.</text>
</comment>
<evidence type="ECO:0000313" key="15">
    <source>
        <dbReference type="Proteomes" id="UP000199296"/>
    </source>
</evidence>
<evidence type="ECO:0000256" key="9">
    <source>
        <dbReference type="ARBA" id="ARBA00023125"/>
    </source>
</evidence>
<evidence type="ECO:0000256" key="8">
    <source>
        <dbReference type="ARBA" id="ARBA00022932"/>
    </source>
</evidence>
<dbReference type="SUPFAM" id="SSF55979">
    <property type="entry name" value="DNA clamp"/>
    <property type="match status" value="3"/>
</dbReference>
<dbReference type="InterPro" id="IPR022635">
    <property type="entry name" value="DNA_polIII_beta_C"/>
</dbReference>
<keyword evidence="6 10" id="KW-0548">Nucleotidyltransferase</keyword>
<evidence type="ECO:0000256" key="1">
    <source>
        <dbReference type="ARBA" id="ARBA00004496"/>
    </source>
</evidence>
<sequence>MKFIISSTYMLKNLQTLGGVINNNNTMPILDNFLFELNHNSLKISSSDLETTMSARLDVESSDEGEIAVPARLLLDTLKAFPEQPLTFHKLDNHTIEISSEQGKYALAYANAEDFPTPVSIEDASETVLVGDILATAINKTIFATGNDDLRPVMNGVFFRFTEEALIFVGTDAHKLVKYARTDIKTDKPAEFIMPKKPLNLLKGVLLGSEEDVQIEFNESNAKFSFENIELTCRLVDGKYPNYEAVIPKENPNVLTIDRALFLSSVRRVSIFSNKTTHQIRLKIAGAELNISAEDLDYSNKAEERLTCDYQGDDLTIGFNSKFLTEMLNNLNSDDIKIKMSLPNRAGILTPVDGLEQGEHITMLVMPVMLGNQ</sequence>
<dbReference type="Gene3D" id="3.10.150.10">
    <property type="entry name" value="DNA Polymerase III, subunit A, domain 2"/>
    <property type="match status" value="1"/>
</dbReference>